<dbReference type="PANTHER" id="PTHR34219:SF4">
    <property type="entry name" value="PEPSY DOMAIN-CONTAINING PROTEIN"/>
    <property type="match status" value="1"/>
</dbReference>
<feature type="transmembrane region" description="Helical" evidence="1">
    <location>
        <begin position="496"/>
        <end position="516"/>
    </location>
</feature>
<feature type="transmembrane region" description="Helical" evidence="1">
    <location>
        <begin position="355"/>
        <end position="377"/>
    </location>
</feature>
<accession>A0A4Q7RZQ6</accession>
<feature type="transmembrane region" description="Helical" evidence="1">
    <location>
        <begin position="179"/>
        <end position="206"/>
    </location>
</feature>
<keyword evidence="1" id="KW-0472">Membrane</keyword>
<name>A0A4Q7RZQ6_9BURK</name>
<evidence type="ECO:0000313" key="2">
    <source>
        <dbReference type="EMBL" id="RZT39345.1"/>
    </source>
</evidence>
<gene>
    <name evidence="2" type="ORF">EV147_2540</name>
</gene>
<feature type="transmembrane region" description="Helical" evidence="1">
    <location>
        <begin position="431"/>
        <end position="450"/>
    </location>
</feature>
<dbReference type="RefSeq" id="WP_130391520.1">
    <property type="nucleotide sequence ID" value="NZ_SGXM01000002.1"/>
</dbReference>
<feature type="transmembrane region" description="Helical" evidence="1">
    <location>
        <begin position="12"/>
        <end position="37"/>
    </location>
</feature>
<dbReference type="Proteomes" id="UP000291078">
    <property type="component" value="Unassembled WGS sequence"/>
</dbReference>
<evidence type="ECO:0000313" key="3">
    <source>
        <dbReference type="Proteomes" id="UP000291078"/>
    </source>
</evidence>
<keyword evidence="1" id="KW-0812">Transmembrane</keyword>
<dbReference type="Pfam" id="PF03929">
    <property type="entry name" value="PepSY_TM"/>
    <property type="match status" value="1"/>
</dbReference>
<feature type="transmembrane region" description="Helical" evidence="1">
    <location>
        <begin position="462"/>
        <end position="484"/>
    </location>
</feature>
<feature type="transmembrane region" description="Helical" evidence="1">
    <location>
        <begin position="137"/>
        <end position="158"/>
    </location>
</feature>
<dbReference type="EMBL" id="SGXM01000002">
    <property type="protein sequence ID" value="RZT39345.1"/>
    <property type="molecule type" value="Genomic_DNA"/>
</dbReference>
<organism evidence="2 3">
    <name type="scientific">Cupriavidus agavae</name>
    <dbReference type="NCBI Taxonomy" id="1001822"/>
    <lineage>
        <taxon>Bacteria</taxon>
        <taxon>Pseudomonadati</taxon>
        <taxon>Pseudomonadota</taxon>
        <taxon>Betaproteobacteria</taxon>
        <taxon>Burkholderiales</taxon>
        <taxon>Burkholderiaceae</taxon>
        <taxon>Cupriavidus</taxon>
    </lineage>
</organism>
<dbReference type="InterPro" id="IPR005625">
    <property type="entry name" value="PepSY-ass_TM"/>
</dbReference>
<keyword evidence="1" id="KW-1133">Transmembrane helix</keyword>
<keyword evidence="3" id="KW-1185">Reference proteome</keyword>
<dbReference type="OrthoDB" id="9776609at2"/>
<feature type="transmembrane region" description="Helical" evidence="1">
    <location>
        <begin position="398"/>
        <end position="419"/>
    </location>
</feature>
<comment type="caution">
    <text evidence="2">The sequence shown here is derived from an EMBL/GenBank/DDBJ whole genome shotgun (WGS) entry which is preliminary data.</text>
</comment>
<evidence type="ECO:0000256" key="1">
    <source>
        <dbReference type="SAM" id="Phobius"/>
    </source>
</evidence>
<proteinExistence type="predicted"/>
<sequence length="535" mass="58488">MTGGFRQRMAWLHTWVGLWMGWLLFAVFLTGALSVFYEPITHWMQPERQTAARPAVDPQRALTHAQRLLALNAADAAQWSIELPGEEDYAVHLHYAGQRGPEIRMDPQTGALLPPARDTAGGRHFITFHYELHSGMVGVWIVAFFTMALLVAMVSGIVTHKRFFADFFTFRPRKGQRSWLDAHNALGVLVLPFLFVISYTGLVIWWPDTMPAGVRLFYADQRALFGELGGAHFREAAGPAPAARTLAVPDLPAMYADAQARLARDSHAEDRIDHVTITHPGRANAQVEFSGGHNYDGIDFVAAHHYHYDAASGAFRSAEYDDEMVGSGDAPVPLVAGSVLRSLHLARFGGAMVDWLYFVSGLAGAGVMATGLLLFSVKRRSRKLAEFGRHSARVYAGIDRLNVAAVAGLCVACIGYLWANRLLPVALDERHEWEIGAFFAIWAATALHAAACPPARAWRQQLGLAGLLCIGLPLLNALTTPWHLGRYVWHGDWRAAGVELGALACGAALLWTTAILRRRHGVGAPAAGMATGGRR</sequence>
<reference evidence="2 3" key="1">
    <citation type="journal article" date="2015" name="Stand. Genomic Sci.">
        <title>Genomic Encyclopedia of Bacterial and Archaeal Type Strains, Phase III: the genomes of soil and plant-associated and newly described type strains.</title>
        <authorList>
            <person name="Whitman W.B."/>
            <person name="Woyke T."/>
            <person name="Klenk H.P."/>
            <person name="Zhou Y."/>
            <person name="Lilburn T.G."/>
            <person name="Beck B.J."/>
            <person name="De Vos P."/>
            <person name="Vandamme P."/>
            <person name="Eisen J.A."/>
            <person name="Garrity G."/>
            <person name="Hugenholtz P."/>
            <person name="Kyrpides N.C."/>
        </authorList>
    </citation>
    <scope>NUCLEOTIDE SEQUENCE [LARGE SCALE GENOMIC DNA]</scope>
    <source>
        <strain evidence="2 3">ASC-9842</strain>
    </source>
</reference>
<protein>
    <submittedName>
        <fullName evidence="2">Putative iron-regulated membrane protein</fullName>
    </submittedName>
</protein>
<dbReference type="PANTHER" id="PTHR34219">
    <property type="entry name" value="IRON-REGULATED INNER MEMBRANE PROTEIN-RELATED"/>
    <property type="match status" value="1"/>
</dbReference>
<dbReference type="AlphaFoldDB" id="A0A4Q7RZQ6"/>